<dbReference type="Proteomes" id="UP000579250">
    <property type="component" value="Unassembled WGS sequence"/>
</dbReference>
<gene>
    <name evidence="3" type="ORF">HGB48_18685</name>
</gene>
<proteinExistence type="predicted"/>
<dbReference type="InterPro" id="IPR021994">
    <property type="entry name" value="DUF3592"/>
</dbReference>
<evidence type="ECO:0000259" key="2">
    <source>
        <dbReference type="Pfam" id="PF12158"/>
    </source>
</evidence>
<organism evidence="3 4">
    <name type="scientific">Actinomadura latina</name>
    <dbReference type="NCBI Taxonomy" id="163603"/>
    <lineage>
        <taxon>Bacteria</taxon>
        <taxon>Bacillati</taxon>
        <taxon>Actinomycetota</taxon>
        <taxon>Actinomycetes</taxon>
        <taxon>Streptosporangiales</taxon>
        <taxon>Thermomonosporaceae</taxon>
        <taxon>Actinomadura</taxon>
    </lineage>
</organism>
<evidence type="ECO:0000313" key="4">
    <source>
        <dbReference type="Proteomes" id="UP000579250"/>
    </source>
</evidence>
<accession>A0A846Z6E9</accession>
<feature type="transmembrane region" description="Helical" evidence="1">
    <location>
        <begin position="100"/>
        <end position="125"/>
    </location>
</feature>
<keyword evidence="1" id="KW-1133">Transmembrane helix</keyword>
<feature type="domain" description="DUF3592" evidence="2">
    <location>
        <begin position="42"/>
        <end position="93"/>
    </location>
</feature>
<keyword evidence="1" id="KW-0812">Transmembrane</keyword>
<evidence type="ECO:0000256" key="1">
    <source>
        <dbReference type="SAM" id="Phobius"/>
    </source>
</evidence>
<dbReference type="RefSeq" id="WP_067629774.1">
    <property type="nucleotide sequence ID" value="NZ_JAAXPI010000025.1"/>
</dbReference>
<protein>
    <submittedName>
        <fullName evidence="3">DUF3592 domain-containing protein</fullName>
    </submittedName>
</protein>
<keyword evidence="1" id="KW-0472">Membrane</keyword>
<reference evidence="3 4" key="1">
    <citation type="submission" date="2020-04" db="EMBL/GenBank/DDBJ databases">
        <title>MicrobeNet Type strains.</title>
        <authorList>
            <person name="Nicholson A.C."/>
        </authorList>
    </citation>
    <scope>NUCLEOTIDE SEQUENCE [LARGE SCALE GENOMIC DNA]</scope>
    <source>
        <strain evidence="3 4">ATCC BAA-277</strain>
    </source>
</reference>
<dbReference type="Pfam" id="PF12158">
    <property type="entry name" value="DUF3592"/>
    <property type="match status" value="1"/>
</dbReference>
<dbReference type="EMBL" id="JAAXPI010000025">
    <property type="protein sequence ID" value="NKZ05756.1"/>
    <property type="molecule type" value="Genomic_DNA"/>
</dbReference>
<dbReference type="AlphaFoldDB" id="A0A846Z6E9"/>
<keyword evidence="4" id="KW-1185">Reference proteome</keyword>
<name>A0A846Z6E9_9ACTN</name>
<evidence type="ECO:0000313" key="3">
    <source>
        <dbReference type="EMBL" id="NKZ05756.1"/>
    </source>
</evidence>
<sequence length="135" mass="14307">MIALALVAVTMTSFAVLFAITATVLLSWDQPPGKATGRVLGAAGGRASSDFVVIEYATGDGQVVRFRGLRDEWREADGAKVDIRYDPRDPHSSAEEALGIWPLLGSTLLTVATASAAAVAARAVFRQRRRPGPGR</sequence>
<comment type="caution">
    <text evidence="3">The sequence shown here is derived from an EMBL/GenBank/DDBJ whole genome shotgun (WGS) entry which is preliminary data.</text>
</comment>